<dbReference type="Proteomes" id="UP000254454">
    <property type="component" value="Unassembled WGS sequence"/>
</dbReference>
<sequence>MVNEVLLNAEAHVLKFVLPCPVTLQKTALIVVMTLYLDKSEFPLLHIGYNVKTVQS</sequence>
<evidence type="ECO:0000313" key="1">
    <source>
        <dbReference type="EMBL" id="RDR27818.1"/>
    </source>
</evidence>
<accession>A0A370V8V5</accession>
<proteinExistence type="predicted"/>
<reference evidence="2 4" key="2">
    <citation type="submission" date="2018-12" db="EMBL/GenBank/DDBJ databases">
        <authorList>
            <consortium name="Pathogen Informatics"/>
        </authorList>
    </citation>
    <scope>NUCLEOTIDE SEQUENCE [LARGE SCALE GENOMIC DNA]</scope>
    <source>
        <strain evidence="2 4">NCTC8196</strain>
    </source>
</reference>
<evidence type="ECO:0000313" key="4">
    <source>
        <dbReference type="Proteomes" id="UP000277464"/>
    </source>
</evidence>
<dbReference type="Proteomes" id="UP000277464">
    <property type="component" value="Chromosome"/>
</dbReference>
<dbReference type="EMBL" id="LR134270">
    <property type="protein sequence ID" value="VED79642.1"/>
    <property type="molecule type" value="Genomic_DNA"/>
</dbReference>
<evidence type="ECO:0000313" key="3">
    <source>
        <dbReference type="Proteomes" id="UP000254454"/>
    </source>
</evidence>
<protein>
    <submittedName>
        <fullName evidence="1">Uncharacterized protein</fullName>
    </submittedName>
</protein>
<name>A0A370V8V5_9ESCH</name>
<reference evidence="1 3" key="1">
    <citation type="submission" date="2018-06" db="EMBL/GenBank/DDBJ databases">
        <title>Recombination Drives Gene Content and Phenotype Evolution in Wild Type E. coli Strains.</title>
        <authorList>
            <person name="Field C.M."/>
            <person name="Silander O.K."/>
            <person name="Van Nimwegen E."/>
        </authorList>
    </citation>
    <scope>NUCLEOTIDE SEQUENCE [LARGE SCALE GENOMIC DNA]</scope>
    <source>
        <strain evidence="1 3">SC344</strain>
    </source>
</reference>
<organism evidence="1 3">
    <name type="scientific">Escherichia marmotae</name>
    <dbReference type="NCBI Taxonomy" id="1499973"/>
    <lineage>
        <taxon>Bacteria</taxon>
        <taxon>Pseudomonadati</taxon>
        <taxon>Pseudomonadota</taxon>
        <taxon>Gammaproteobacteria</taxon>
        <taxon>Enterobacterales</taxon>
        <taxon>Enterobacteriaceae</taxon>
        <taxon>Escherichia</taxon>
    </lineage>
</organism>
<evidence type="ECO:0000313" key="2">
    <source>
        <dbReference type="EMBL" id="VED79642.1"/>
    </source>
</evidence>
<dbReference type="EMBL" id="QONO01000074">
    <property type="protein sequence ID" value="RDR27818.1"/>
    <property type="molecule type" value="Genomic_DNA"/>
</dbReference>
<gene>
    <name evidence="1" type="ORF">C4A13_01993</name>
    <name evidence="2" type="ORF">NCTC8196_02975</name>
</gene>
<dbReference type="AlphaFoldDB" id="A0A370V8V5"/>